<reference evidence="2" key="1">
    <citation type="journal article" date="2015" name="Nature">
        <title>Complex archaea that bridge the gap between prokaryotes and eukaryotes.</title>
        <authorList>
            <person name="Spang A."/>
            <person name="Saw J.H."/>
            <person name="Jorgensen S.L."/>
            <person name="Zaremba-Niedzwiedzka K."/>
            <person name="Martijn J."/>
            <person name="Lind A.E."/>
            <person name="van Eijk R."/>
            <person name="Schleper C."/>
            <person name="Guy L."/>
            <person name="Ettema T.J."/>
        </authorList>
    </citation>
    <scope>NUCLEOTIDE SEQUENCE</scope>
</reference>
<dbReference type="Pfam" id="PF23822">
    <property type="entry name" value="DUF7192"/>
    <property type="match status" value="1"/>
</dbReference>
<comment type="caution">
    <text evidence="2">The sequence shown here is derived from an EMBL/GenBank/DDBJ whole genome shotgun (WGS) entry which is preliminary data.</text>
</comment>
<evidence type="ECO:0000259" key="1">
    <source>
        <dbReference type="Pfam" id="PF23822"/>
    </source>
</evidence>
<dbReference type="EMBL" id="LAZR01000685">
    <property type="protein sequence ID" value="KKN60707.1"/>
    <property type="molecule type" value="Genomic_DNA"/>
</dbReference>
<name>A0A0F9SEG5_9ZZZZ</name>
<organism evidence="2">
    <name type="scientific">marine sediment metagenome</name>
    <dbReference type="NCBI Taxonomy" id="412755"/>
    <lineage>
        <taxon>unclassified sequences</taxon>
        <taxon>metagenomes</taxon>
        <taxon>ecological metagenomes</taxon>
    </lineage>
</organism>
<feature type="domain" description="DUF7192" evidence="1">
    <location>
        <begin position="4"/>
        <end position="265"/>
    </location>
</feature>
<proteinExistence type="predicted"/>
<accession>A0A0F9SEG5</accession>
<dbReference type="AlphaFoldDB" id="A0A0F9SEG5"/>
<evidence type="ECO:0000313" key="2">
    <source>
        <dbReference type="EMBL" id="KKN60707.1"/>
    </source>
</evidence>
<gene>
    <name evidence="2" type="ORF">LCGC14_0529060</name>
</gene>
<dbReference type="InterPro" id="IPR055616">
    <property type="entry name" value="DUF7192"/>
</dbReference>
<sequence>MKEHIQEFDSVQDWLKFLATKTDMPTSQRSSQEVGDRHWAGTATYAEALHLAERGWPEGVDKVHRMAVELSDKIIKKLNVPELVYDVVGDELDIGRYVEGDPEDFMTLTAQEEWQEPKILHVVANIGASAMVEADTMLRKGAAVVALVDALEQHGKRVIIDIVATATSGDRQIVTTVRIKDADAPVQLANLVFLIAHAASPRRLMFSAWEHAPETVRRAVGVFPMGGYGSPSDPAEDKRGDIYIGSLYGGWEADEAEAWVLKELGKQGIEIEGGRHGS</sequence>
<protein>
    <recommendedName>
        <fullName evidence="1">DUF7192 domain-containing protein</fullName>
    </recommendedName>
</protein>